<dbReference type="OMA" id="YCVWIGT"/>
<dbReference type="PANTHER" id="PTHR22883">
    <property type="entry name" value="ZINC FINGER DHHC DOMAIN CONTAINING PROTEIN"/>
    <property type="match status" value="1"/>
</dbReference>
<proteinExistence type="inferred from homology"/>
<evidence type="ECO:0000256" key="10">
    <source>
        <dbReference type="ARBA" id="ARBA00048048"/>
    </source>
</evidence>
<evidence type="ECO:0000256" key="3">
    <source>
        <dbReference type="ARBA" id="ARBA00022692"/>
    </source>
</evidence>
<evidence type="ECO:0000313" key="14">
    <source>
        <dbReference type="Proteomes" id="UP000002866"/>
    </source>
</evidence>
<dbReference type="KEGG" id="tbl:TBLA_0E02830"/>
<name>I2H4N7_HENB6</name>
<dbReference type="GO" id="GO:0005783">
    <property type="term" value="C:endoplasmic reticulum"/>
    <property type="evidence" value="ECO:0007669"/>
    <property type="project" value="TreeGrafter"/>
</dbReference>
<feature type="transmembrane region" description="Helical" evidence="11">
    <location>
        <begin position="207"/>
        <end position="231"/>
    </location>
</feature>
<dbReference type="InterPro" id="IPR039859">
    <property type="entry name" value="PFA4/ZDH16/20/ERF2-like"/>
</dbReference>
<dbReference type="Pfam" id="PF01529">
    <property type="entry name" value="DHHC"/>
    <property type="match status" value="1"/>
</dbReference>
<keyword evidence="5 11" id="KW-0472">Membrane</keyword>
<keyword evidence="14" id="KW-1185">Reference proteome</keyword>
<dbReference type="PROSITE" id="PS50216">
    <property type="entry name" value="DHHC"/>
    <property type="match status" value="1"/>
</dbReference>
<accession>I2H4N7</accession>
<evidence type="ECO:0000256" key="2">
    <source>
        <dbReference type="ARBA" id="ARBA00022679"/>
    </source>
</evidence>
<dbReference type="EC" id="2.3.1.225" evidence="11"/>
<comment type="domain">
    <text evidence="11">The DHHC domain is required for palmitoyltransferase activity.</text>
</comment>
<gene>
    <name evidence="13" type="primary">TBLA0E02830</name>
    <name evidence="13" type="ORF">TBLA_0E02830</name>
</gene>
<dbReference type="GO" id="GO:0005794">
    <property type="term" value="C:Golgi apparatus"/>
    <property type="evidence" value="ECO:0007669"/>
    <property type="project" value="TreeGrafter"/>
</dbReference>
<dbReference type="EMBL" id="HE806320">
    <property type="protein sequence ID" value="CCH61339.1"/>
    <property type="molecule type" value="Genomic_DNA"/>
</dbReference>
<keyword evidence="4 11" id="KW-1133">Transmembrane helix</keyword>
<reference evidence="13 14" key="1">
    <citation type="journal article" date="2011" name="Proc. Natl. Acad. Sci. U.S.A.">
        <title>Evolutionary erosion of yeast sex chromosomes by mating-type switching accidents.</title>
        <authorList>
            <person name="Gordon J.L."/>
            <person name="Armisen D."/>
            <person name="Proux-Wera E."/>
            <person name="Oheigeartaigh S.S."/>
            <person name="Byrne K.P."/>
            <person name="Wolfe K.H."/>
        </authorList>
    </citation>
    <scope>NUCLEOTIDE SEQUENCE [LARGE SCALE GENOMIC DNA]</scope>
    <source>
        <strain evidence="14">ATCC 34711 / CBS 6284 / DSM 70876 / NBRC 10599 / NRRL Y-10934 / UCD 77-7</strain>
    </source>
</reference>
<feature type="transmembrane region" description="Helical" evidence="11">
    <location>
        <begin position="170"/>
        <end position="192"/>
    </location>
</feature>
<dbReference type="FunCoup" id="I2H4N7">
    <property type="interactions" value="936"/>
</dbReference>
<dbReference type="GeneID" id="14496412"/>
<evidence type="ECO:0000256" key="8">
    <source>
        <dbReference type="ARBA" id="ARBA00023315"/>
    </source>
</evidence>
<comment type="similarity">
    <text evidence="9">Belongs to the DHHC palmitoyltransferase family. PFA5 subfamily.</text>
</comment>
<dbReference type="InterPro" id="IPR001594">
    <property type="entry name" value="Palmitoyltrfase_DHHC"/>
</dbReference>
<dbReference type="RefSeq" id="XP_004180858.1">
    <property type="nucleotide sequence ID" value="XM_004180810.1"/>
</dbReference>
<dbReference type="GO" id="GO:0006612">
    <property type="term" value="P:protein targeting to membrane"/>
    <property type="evidence" value="ECO:0007669"/>
    <property type="project" value="TreeGrafter"/>
</dbReference>
<sequence>MTMNWPKFKKPKWFKFIVPSIVLGLQVYGTWGFSHKLCYNMIYKTFHRESIAIGLITIVSTLDLVVIALWVQVVLIIGPGKQPFVPPFQLFTNDTESDDDDNETAVLPPITYQCDPHGYPFWCSECQSLKLERTHHSSAMGHCVPRFDHYCVWVGTVIGKDNYLLFLQFVAYYAINLSIIWVSIVSYIHMIIRKRPNQPHHHFNTNLIIILVFAILGWLFTVGLFFANIYYISKNRTSLEMLLQKHKKNSPLKKKFICHYSKINKSRYVVEFTNDGFFDFWNKSKIYTNIKEFLGSNILFWFIPLPMNRYKSSPPFFINNNYEINTDEKFSTQNKHLHLENVLGPYLETYGDETIRRINEKINNMEYITTLDAYGDKYMNENDNTL</sequence>
<comment type="subcellular location">
    <subcellularLocation>
        <location evidence="1">Membrane</location>
        <topology evidence="1">Multi-pass membrane protein</topology>
    </subcellularLocation>
</comment>
<feature type="domain" description="Palmitoyltransferase DHHC" evidence="12">
    <location>
        <begin position="122"/>
        <end position="243"/>
    </location>
</feature>
<dbReference type="InParanoid" id="I2H4N7"/>
<dbReference type="eggNOG" id="KOG1311">
    <property type="taxonomic scope" value="Eukaryota"/>
</dbReference>
<evidence type="ECO:0000256" key="6">
    <source>
        <dbReference type="ARBA" id="ARBA00023139"/>
    </source>
</evidence>
<evidence type="ECO:0000256" key="11">
    <source>
        <dbReference type="RuleBase" id="RU079119"/>
    </source>
</evidence>
<evidence type="ECO:0000256" key="7">
    <source>
        <dbReference type="ARBA" id="ARBA00023288"/>
    </source>
</evidence>
<dbReference type="AlphaFoldDB" id="I2H4N7"/>
<evidence type="ECO:0000256" key="5">
    <source>
        <dbReference type="ARBA" id="ARBA00023136"/>
    </source>
</evidence>
<evidence type="ECO:0000256" key="9">
    <source>
        <dbReference type="ARBA" id="ARBA00038298"/>
    </source>
</evidence>
<organism evidence="13 14">
    <name type="scientific">Henningerozyma blattae (strain ATCC 34711 / CBS 6284 / DSM 70876 / NBRC 10599 / NRRL Y-10934 / UCD 77-7)</name>
    <name type="common">Yeast</name>
    <name type="synonym">Tetrapisispora blattae</name>
    <dbReference type="NCBI Taxonomy" id="1071380"/>
    <lineage>
        <taxon>Eukaryota</taxon>
        <taxon>Fungi</taxon>
        <taxon>Dikarya</taxon>
        <taxon>Ascomycota</taxon>
        <taxon>Saccharomycotina</taxon>
        <taxon>Saccharomycetes</taxon>
        <taxon>Saccharomycetales</taxon>
        <taxon>Saccharomycetaceae</taxon>
        <taxon>Henningerozyma</taxon>
    </lineage>
</organism>
<evidence type="ECO:0000256" key="1">
    <source>
        <dbReference type="ARBA" id="ARBA00004141"/>
    </source>
</evidence>
<evidence type="ECO:0000259" key="12">
    <source>
        <dbReference type="Pfam" id="PF01529"/>
    </source>
</evidence>
<keyword evidence="6" id="KW-0564">Palmitate</keyword>
<dbReference type="GO" id="GO:0016020">
    <property type="term" value="C:membrane"/>
    <property type="evidence" value="ECO:0007669"/>
    <property type="project" value="UniProtKB-SubCell"/>
</dbReference>
<feature type="transmembrane region" description="Helical" evidence="11">
    <location>
        <begin position="12"/>
        <end position="31"/>
    </location>
</feature>
<dbReference type="GO" id="GO:0019706">
    <property type="term" value="F:protein-cysteine S-palmitoyltransferase activity"/>
    <property type="evidence" value="ECO:0007669"/>
    <property type="project" value="UniProtKB-EC"/>
</dbReference>
<keyword evidence="7" id="KW-0449">Lipoprotein</keyword>
<keyword evidence="8 11" id="KW-0012">Acyltransferase</keyword>
<keyword evidence="2 11" id="KW-0808">Transferase</keyword>
<dbReference type="HOGENOM" id="CLU_064801_0_0_1"/>
<feature type="transmembrane region" description="Helical" evidence="11">
    <location>
        <begin position="51"/>
        <end position="77"/>
    </location>
</feature>
<dbReference type="Proteomes" id="UP000002866">
    <property type="component" value="Chromosome 5"/>
</dbReference>
<evidence type="ECO:0000256" key="4">
    <source>
        <dbReference type="ARBA" id="ARBA00022989"/>
    </source>
</evidence>
<protein>
    <recommendedName>
        <fullName evidence="11">Palmitoyltransferase</fullName>
        <ecNumber evidence="11">2.3.1.225</ecNumber>
    </recommendedName>
</protein>
<evidence type="ECO:0000313" key="13">
    <source>
        <dbReference type="EMBL" id="CCH61339.1"/>
    </source>
</evidence>
<dbReference type="PANTHER" id="PTHR22883:SF23">
    <property type="entry name" value="PALMITOYLTRANSFERASE ZDHHC6"/>
    <property type="match status" value="1"/>
</dbReference>
<dbReference type="OrthoDB" id="331948at2759"/>
<dbReference type="STRING" id="1071380.I2H4N7"/>
<comment type="catalytic activity">
    <reaction evidence="10 11">
        <text>L-cysteinyl-[protein] + hexadecanoyl-CoA = S-hexadecanoyl-L-cysteinyl-[protein] + CoA</text>
        <dbReference type="Rhea" id="RHEA:36683"/>
        <dbReference type="Rhea" id="RHEA-COMP:10131"/>
        <dbReference type="Rhea" id="RHEA-COMP:11032"/>
        <dbReference type="ChEBI" id="CHEBI:29950"/>
        <dbReference type="ChEBI" id="CHEBI:57287"/>
        <dbReference type="ChEBI" id="CHEBI:57379"/>
        <dbReference type="ChEBI" id="CHEBI:74151"/>
        <dbReference type="EC" id="2.3.1.225"/>
    </reaction>
</comment>
<keyword evidence="3 11" id="KW-0812">Transmembrane</keyword>